<protein>
    <submittedName>
        <fullName evidence="1">DUF309 domain-containing protein</fullName>
    </submittedName>
</protein>
<keyword evidence="2" id="KW-1185">Reference proteome</keyword>
<dbReference type="RefSeq" id="WP_264504104.1">
    <property type="nucleotide sequence ID" value="NZ_JAPDFL010000001.1"/>
</dbReference>
<dbReference type="InterPro" id="IPR023203">
    <property type="entry name" value="TTHA0068_sf"/>
</dbReference>
<evidence type="ECO:0000313" key="2">
    <source>
        <dbReference type="Proteomes" id="UP001208938"/>
    </source>
</evidence>
<comment type="caution">
    <text evidence="1">The sequence shown here is derived from an EMBL/GenBank/DDBJ whole genome shotgun (WGS) entry which is preliminary data.</text>
</comment>
<reference evidence="1 2" key="1">
    <citation type="submission" date="2022-10" db="EMBL/GenBank/DDBJ databases">
        <title>Pararhodobacter sp. nov., isolated from marine algae.</title>
        <authorList>
            <person name="Choi B.J."/>
            <person name="Kim J.M."/>
            <person name="Lee J.K."/>
            <person name="Choi D.G."/>
            <person name="Jeon C.O."/>
        </authorList>
    </citation>
    <scope>NUCLEOTIDE SEQUENCE [LARGE SCALE GENOMIC DNA]</scope>
    <source>
        <strain evidence="1 2">ZQ420</strain>
    </source>
</reference>
<organism evidence="1 2">
    <name type="scientific">Pararhodobacter zhoushanensis</name>
    <dbReference type="NCBI Taxonomy" id="2479545"/>
    <lineage>
        <taxon>Bacteria</taxon>
        <taxon>Pseudomonadati</taxon>
        <taxon>Pseudomonadota</taxon>
        <taxon>Alphaproteobacteria</taxon>
        <taxon>Rhodobacterales</taxon>
        <taxon>Paracoccaceae</taxon>
        <taxon>Pararhodobacter</taxon>
    </lineage>
</organism>
<dbReference type="SUPFAM" id="SSF140663">
    <property type="entry name" value="TTHA0068-like"/>
    <property type="match status" value="1"/>
</dbReference>
<dbReference type="InterPro" id="IPR005500">
    <property type="entry name" value="DUF309"/>
</dbReference>
<dbReference type="Gene3D" id="1.10.3450.10">
    <property type="entry name" value="TTHA0068-like"/>
    <property type="match status" value="1"/>
</dbReference>
<evidence type="ECO:0000313" key="1">
    <source>
        <dbReference type="EMBL" id="MCW1930939.1"/>
    </source>
</evidence>
<dbReference type="EMBL" id="JAPDFL010000001">
    <property type="protein sequence ID" value="MCW1930939.1"/>
    <property type="molecule type" value="Genomic_DNA"/>
</dbReference>
<dbReference type="Proteomes" id="UP001208938">
    <property type="component" value="Unassembled WGS sequence"/>
</dbReference>
<accession>A0ABT3GTX1</accession>
<name>A0ABT3GTX1_9RHOB</name>
<dbReference type="Pfam" id="PF03745">
    <property type="entry name" value="DUF309"/>
    <property type="match status" value="1"/>
</dbReference>
<sequence>MPPEPHHPGRNARPDEAFFAGLIAGLDGLAAEALAQSPAFLAGFEAFARRYYWEAHEFWEPVWAALPPASAERHLLRGLIQLANAGLKRRMGRPGAAVRILALADAALREAFSGGRESRMGLSAGRVSALREQVLTECAL</sequence>
<proteinExistence type="predicted"/>
<gene>
    <name evidence="1" type="ORF">OKW52_01290</name>
</gene>